<evidence type="ECO:0000259" key="12">
    <source>
        <dbReference type="PROSITE" id="PS50261"/>
    </source>
</evidence>
<gene>
    <name evidence="13" type="ORF">APHIGO_LOCUS2606</name>
</gene>
<dbReference type="GO" id="GO:0008528">
    <property type="term" value="F:G protein-coupled peptide receptor activity"/>
    <property type="evidence" value="ECO:0007669"/>
    <property type="project" value="TreeGrafter"/>
</dbReference>
<dbReference type="GO" id="GO:0007188">
    <property type="term" value="P:adenylate cyclase-modulating G protein-coupled receptor signaling pathway"/>
    <property type="evidence" value="ECO:0007669"/>
    <property type="project" value="TreeGrafter"/>
</dbReference>
<keyword evidence="5 10" id="KW-1133">Transmembrane helix</keyword>
<dbReference type="SMART" id="SM00008">
    <property type="entry name" value="HormR"/>
    <property type="match status" value="1"/>
</dbReference>
<dbReference type="PRINTS" id="PR00249">
    <property type="entry name" value="GPCRSECRETIN"/>
</dbReference>
<reference evidence="13" key="2">
    <citation type="submission" date="2022-10" db="EMBL/GenBank/DDBJ databases">
        <authorList>
            <consortium name="ENA_rothamsted_submissions"/>
            <consortium name="culmorum"/>
            <person name="King R."/>
        </authorList>
    </citation>
    <scope>NUCLEOTIDE SEQUENCE</scope>
</reference>
<feature type="transmembrane region" description="Helical" evidence="10">
    <location>
        <begin position="196"/>
        <end position="225"/>
    </location>
</feature>
<evidence type="ECO:0008006" key="15">
    <source>
        <dbReference type="Google" id="ProtNLM"/>
    </source>
</evidence>
<sequence>MMADYQYGLSSIQDNHILHQVIAKRRQMCESIINDPPVSDSNDWCPGEFDGWTCINRTKAGEVAKFPCPYFILGFDTKRFGQKMCLPDGSWFKHPDSNKTWSNYTTCVDLDDLKLRNQVNMIYKWGYTVSLAALAVSIFIFFYFRSLTCTRIQIHKNLFISLAVNNCLWLVWYEAVVDNLPVLMTNGLGCKLLHILVQYFLVATYFWMFCEGLYLHTLLVVTFLTESKVMPFLHTIGWGIPALLVSTYAALRTATPGETLHCWIHESLYSWILSGPVCLSMLANLVFLINIVRLLLVKLHARQITMTSPKHAVPRERAQSFSLRSFKRNNSSVDSYDKAPVTSSRTGKAVRATLILIPLLGLQYIVTPFRPEPGTSWEPVYQVTSAVVASCQGLCVALLFCFFNGEVLSEMKKRWKHCWINKNRSWNPCLRVTSVSSPQNHPRLLVTEDQQTQRTGSIQVLPRKDSAECLQNVQL</sequence>
<dbReference type="Proteomes" id="UP001154329">
    <property type="component" value="Chromosome 1"/>
</dbReference>
<dbReference type="InterPro" id="IPR036445">
    <property type="entry name" value="GPCR_2_extracell_dom_sf"/>
</dbReference>
<evidence type="ECO:0000256" key="2">
    <source>
        <dbReference type="ARBA" id="ARBA00005314"/>
    </source>
</evidence>
<evidence type="ECO:0000313" key="14">
    <source>
        <dbReference type="Proteomes" id="UP001154329"/>
    </source>
</evidence>
<keyword evidence="9" id="KW-0807">Transducer</keyword>
<dbReference type="AlphaFoldDB" id="A0A9P0NG88"/>
<dbReference type="InterPro" id="IPR050332">
    <property type="entry name" value="GPCR_2"/>
</dbReference>
<reference evidence="13" key="1">
    <citation type="submission" date="2022-02" db="EMBL/GenBank/DDBJ databases">
        <authorList>
            <person name="King R."/>
        </authorList>
    </citation>
    <scope>NUCLEOTIDE SEQUENCE</scope>
</reference>
<dbReference type="PROSITE" id="PS50227">
    <property type="entry name" value="G_PROTEIN_RECEP_F2_3"/>
    <property type="match status" value="1"/>
</dbReference>
<evidence type="ECO:0000256" key="3">
    <source>
        <dbReference type="ARBA" id="ARBA00022475"/>
    </source>
</evidence>
<dbReference type="InterPro" id="IPR017981">
    <property type="entry name" value="GPCR_2-like_7TM"/>
</dbReference>
<keyword evidence="8" id="KW-0675">Receptor</keyword>
<name>A0A9P0NG88_APHGO</name>
<feature type="transmembrane region" description="Helical" evidence="10">
    <location>
        <begin position="271"/>
        <end position="296"/>
    </location>
</feature>
<dbReference type="InterPro" id="IPR001879">
    <property type="entry name" value="GPCR_2_extracellular_dom"/>
</dbReference>
<evidence type="ECO:0000256" key="7">
    <source>
        <dbReference type="ARBA" id="ARBA00023136"/>
    </source>
</evidence>
<keyword evidence="3" id="KW-1003">Cell membrane</keyword>
<feature type="transmembrane region" description="Helical" evidence="10">
    <location>
        <begin position="349"/>
        <end position="366"/>
    </location>
</feature>
<keyword evidence="6" id="KW-0297">G-protein coupled receptor</keyword>
<dbReference type="PANTHER" id="PTHR45620">
    <property type="entry name" value="PDF RECEPTOR-LIKE PROTEIN-RELATED"/>
    <property type="match status" value="1"/>
</dbReference>
<dbReference type="GO" id="GO:0007166">
    <property type="term" value="P:cell surface receptor signaling pathway"/>
    <property type="evidence" value="ECO:0007669"/>
    <property type="project" value="InterPro"/>
</dbReference>
<dbReference type="SUPFAM" id="SSF111418">
    <property type="entry name" value="Hormone receptor domain"/>
    <property type="match status" value="1"/>
</dbReference>
<feature type="domain" description="G-protein coupled receptors family 2 profile 2" evidence="12">
    <location>
        <begin position="119"/>
        <end position="404"/>
    </location>
</feature>
<organism evidence="13 14">
    <name type="scientific">Aphis gossypii</name>
    <name type="common">Cotton aphid</name>
    <dbReference type="NCBI Taxonomy" id="80765"/>
    <lineage>
        <taxon>Eukaryota</taxon>
        <taxon>Metazoa</taxon>
        <taxon>Ecdysozoa</taxon>
        <taxon>Arthropoda</taxon>
        <taxon>Hexapoda</taxon>
        <taxon>Insecta</taxon>
        <taxon>Pterygota</taxon>
        <taxon>Neoptera</taxon>
        <taxon>Paraneoptera</taxon>
        <taxon>Hemiptera</taxon>
        <taxon>Sternorrhyncha</taxon>
        <taxon>Aphidomorpha</taxon>
        <taxon>Aphidoidea</taxon>
        <taxon>Aphididae</taxon>
        <taxon>Aphidini</taxon>
        <taxon>Aphis</taxon>
        <taxon>Aphis</taxon>
    </lineage>
</organism>
<dbReference type="InterPro" id="IPR000832">
    <property type="entry name" value="GPCR_2_secretin-like"/>
</dbReference>
<dbReference type="Pfam" id="PF00002">
    <property type="entry name" value="7tm_2"/>
    <property type="match status" value="1"/>
</dbReference>
<dbReference type="OrthoDB" id="16753at2759"/>
<evidence type="ECO:0000256" key="5">
    <source>
        <dbReference type="ARBA" id="ARBA00022989"/>
    </source>
</evidence>
<feature type="transmembrane region" description="Helical" evidence="10">
    <location>
        <begin position="125"/>
        <end position="145"/>
    </location>
</feature>
<evidence type="ECO:0000256" key="6">
    <source>
        <dbReference type="ARBA" id="ARBA00023040"/>
    </source>
</evidence>
<feature type="transmembrane region" description="Helical" evidence="10">
    <location>
        <begin position="157"/>
        <end position="176"/>
    </location>
</feature>
<dbReference type="Pfam" id="PF02793">
    <property type="entry name" value="HRM"/>
    <property type="match status" value="1"/>
</dbReference>
<evidence type="ECO:0000259" key="11">
    <source>
        <dbReference type="PROSITE" id="PS50227"/>
    </source>
</evidence>
<keyword evidence="4 10" id="KW-0812">Transmembrane</keyword>
<dbReference type="CDD" id="cd15260">
    <property type="entry name" value="7tmB1_NPR_B4_insect-like"/>
    <property type="match status" value="1"/>
</dbReference>
<dbReference type="PROSITE" id="PS50261">
    <property type="entry name" value="G_PROTEIN_RECEP_F2_4"/>
    <property type="match status" value="1"/>
</dbReference>
<dbReference type="PANTHER" id="PTHR45620:SF32">
    <property type="entry name" value="DIURETIC HORMONE 31 RECEPTOR, ISOFORM C"/>
    <property type="match status" value="1"/>
</dbReference>
<keyword evidence="7 10" id="KW-0472">Membrane</keyword>
<proteinExistence type="inferred from homology"/>
<dbReference type="GO" id="GO:0005886">
    <property type="term" value="C:plasma membrane"/>
    <property type="evidence" value="ECO:0007669"/>
    <property type="project" value="UniProtKB-SubCell"/>
</dbReference>
<dbReference type="Gene3D" id="4.10.1240.10">
    <property type="entry name" value="GPCR, family 2, extracellular hormone receptor domain"/>
    <property type="match status" value="1"/>
</dbReference>
<evidence type="ECO:0000256" key="9">
    <source>
        <dbReference type="ARBA" id="ARBA00023224"/>
    </source>
</evidence>
<feature type="domain" description="G-protein coupled receptors family 2 profile 1" evidence="11">
    <location>
        <begin position="28"/>
        <end position="111"/>
    </location>
</feature>
<evidence type="ECO:0000256" key="8">
    <source>
        <dbReference type="ARBA" id="ARBA00023170"/>
    </source>
</evidence>
<accession>A0A9P0NG88</accession>
<dbReference type="Gene3D" id="1.20.1070.10">
    <property type="entry name" value="Rhodopsin 7-helix transmembrane proteins"/>
    <property type="match status" value="1"/>
</dbReference>
<feature type="transmembrane region" description="Helical" evidence="10">
    <location>
        <begin position="232"/>
        <end position="251"/>
    </location>
</feature>
<evidence type="ECO:0000256" key="1">
    <source>
        <dbReference type="ARBA" id="ARBA00004651"/>
    </source>
</evidence>
<evidence type="ECO:0000256" key="10">
    <source>
        <dbReference type="SAM" id="Phobius"/>
    </source>
</evidence>
<comment type="similarity">
    <text evidence="2">Belongs to the G-protein coupled receptor 2 family.</text>
</comment>
<keyword evidence="14" id="KW-1185">Reference proteome</keyword>
<feature type="transmembrane region" description="Helical" evidence="10">
    <location>
        <begin position="386"/>
        <end position="405"/>
    </location>
</feature>
<evidence type="ECO:0000313" key="13">
    <source>
        <dbReference type="EMBL" id="CAH1713996.1"/>
    </source>
</evidence>
<dbReference type="EMBL" id="OU899034">
    <property type="protein sequence ID" value="CAH1713996.1"/>
    <property type="molecule type" value="Genomic_DNA"/>
</dbReference>
<comment type="subcellular location">
    <subcellularLocation>
        <location evidence="1">Cell membrane</location>
        <topology evidence="1">Multi-pass membrane protein</topology>
    </subcellularLocation>
</comment>
<protein>
    <recommendedName>
        <fullName evidence="15">Calcitonin receptor</fullName>
    </recommendedName>
</protein>
<evidence type="ECO:0000256" key="4">
    <source>
        <dbReference type="ARBA" id="ARBA00022692"/>
    </source>
</evidence>